<dbReference type="Proteomes" id="UP000887579">
    <property type="component" value="Unplaced"/>
</dbReference>
<evidence type="ECO:0000313" key="2">
    <source>
        <dbReference type="WBParaSite" id="ES5_v2.g14764.t1"/>
    </source>
</evidence>
<organism evidence="1 2">
    <name type="scientific">Panagrolaimus sp. ES5</name>
    <dbReference type="NCBI Taxonomy" id="591445"/>
    <lineage>
        <taxon>Eukaryota</taxon>
        <taxon>Metazoa</taxon>
        <taxon>Ecdysozoa</taxon>
        <taxon>Nematoda</taxon>
        <taxon>Chromadorea</taxon>
        <taxon>Rhabditida</taxon>
        <taxon>Tylenchina</taxon>
        <taxon>Panagrolaimomorpha</taxon>
        <taxon>Panagrolaimoidea</taxon>
        <taxon>Panagrolaimidae</taxon>
        <taxon>Panagrolaimus</taxon>
    </lineage>
</organism>
<sequence>MCEAFPSDLIKDIRVMNIKKNSKASNIVKFKTVPAIPVKRIQFGGSNGNKPINAAAGKKDMAGFADALLPIIKPREFDPSQQQQQQQQKKRKGDEEAEINPFARPKKRPYSKTAAASEKKGKKEKK</sequence>
<reference evidence="2" key="1">
    <citation type="submission" date="2022-11" db="UniProtKB">
        <authorList>
            <consortium name="WormBaseParasite"/>
        </authorList>
    </citation>
    <scope>IDENTIFICATION</scope>
</reference>
<accession>A0AC34FC71</accession>
<protein>
    <submittedName>
        <fullName evidence="2">Uncharacterized protein</fullName>
    </submittedName>
</protein>
<evidence type="ECO:0000313" key="1">
    <source>
        <dbReference type="Proteomes" id="UP000887579"/>
    </source>
</evidence>
<dbReference type="WBParaSite" id="ES5_v2.g14764.t1">
    <property type="protein sequence ID" value="ES5_v2.g14764.t1"/>
    <property type="gene ID" value="ES5_v2.g14764"/>
</dbReference>
<proteinExistence type="predicted"/>
<name>A0AC34FC71_9BILA</name>